<organism evidence="1 2">
    <name type="scientific">Dissostichus mawsoni</name>
    <name type="common">Antarctic cod</name>
    <dbReference type="NCBI Taxonomy" id="36200"/>
    <lineage>
        <taxon>Eukaryota</taxon>
        <taxon>Metazoa</taxon>
        <taxon>Chordata</taxon>
        <taxon>Craniata</taxon>
        <taxon>Vertebrata</taxon>
        <taxon>Euteleostomi</taxon>
        <taxon>Actinopterygii</taxon>
        <taxon>Neopterygii</taxon>
        <taxon>Teleostei</taxon>
        <taxon>Neoteleostei</taxon>
        <taxon>Acanthomorphata</taxon>
        <taxon>Eupercaria</taxon>
        <taxon>Perciformes</taxon>
        <taxon>Notothenioidei</taxon>
        <taxon>Nototheniidae</taxon>
        <taxon>Dissostichus</taxon>
    </lineage>
</organism>
<evidence type="ECO:0000313" key="1">
    <source>
        <dbReference type="EMBL" id="KAF3837744.1"/>
    </source>
</evidence>
<sequence length="154" mass="17075">MTLDGAESHLQSVGHLHPLLVQSALQLHLLVEEVQPGLSSLVDLLLPLPQLAPQALGLLFCCHLEGIENLQIKHAHSMDVRHVPWISDLNEQLQGGGGQQQRPGGRRQDVCHQQEGDVHGQPVQLLKLQHTDNNKKNKSVTGKEYIKLDQIDKL</sequence>
<protein>
    <submittedName>
        <fullName evidence="1">Uncharacterized protein</fullName>
    </submittedName>
</protein>
<accession>A0A7J5XKZ5</accession>
<dbReference type="AlphaFoldDB" id="A0A7J5XKZ5"/>
<keyword evidence="2" id="KW-1185">Reference proteome</keyword>
<dbReference type="Proteomes" id="UP000518266">
    <property type="component" value="Unassembled WGS sequence"/>
</dbReference>
<proteinExistence type="predicted"/>
<name>A0A7J5XKZ5_DISMA</name>
<dbReference type="EMBL" id="JAAKFY010000022">
    <property type="protein sequence ID" value="KAF3837744.1"/>
    <property type="molecule type" value="Genomic_DNA"/>
</dbReference>
<reference evidence="1 2" key="1">
    <citation type="submission" date="2020-03" db="EMBL/GenBank/DDBJ databases">
        <title>Dissostichus mawsoni Genome sequencing and assembly.</title>
        <authorList>
            <person name="Park H."/>
        </authorList>
    </citation>
    <scope>NUCLEOTIDE SEQUENCE [LARGE SCALE GENOMIC DNA]</scope>
    <source>
        <strain evidence="1">DM0001</strain>
        <tissue evidence="1">Muscle</tissue>
    </source>
</reference>
<evidence type="ECO:0000313" key="2">
    <source>
        <dbReference type="Proteomes" id="UP000518266"/>
    </source>
</evidence>
<comment type="caution">
    <text evidence="1">The sequence shown here is derived from an EMBL/GenBank/DDBJ whole genome shotgun (WGS) entry which is preliminary data.</text>
</comment>
<gene>
    <name evidence="1" type="ORF">F7725_009512</name>
</gene>